<dbReference type="GO" id="GO:0008270">
    <property type="term" value="F:zinc ion binding"/>
    <property type="evidence" value="ECO:0007669"/>
    <property type="project" value="InterPro"/>
</dbReference>
<dbReference type="SUPFAM" id="SSF53597">
    <property type="entry name" value="Dihydrofolate reductase-like"/>
    <property type="match status" value="1"/>
</dbReference>
<evidence type="ECO:0000256" key="14">
    <source>
        <dbReference type="ARBA" id="ARBA00023268"/>
    </source>
</evidence>
<evidence type="ECO:0000256" key="6">
    <source>
        <dbReference type="ARBA" id="ARBA00012766"/>
    </source>
</evidence>
<comment type="catalytic activity">
    <reaction evidence="15">
        <text>5-amino-6-(5-phospho-D-ribitylamino)uracil + NADP(+) = 5-amino-6-(5-phospho-D-ribosylamino)uracil + NADPH + H(+)</text>
        <dbReference type="Rhea" id="RHEA:17845"/>
        <dbReference type="ChEBI" id="CHEBI:15378"/>
        <dbReference type="ChEBI" id="CHEBI:57783"/>
        <dbReference type="ChEBI" id="CHEBI:58349"/>
        <dbReference type="ChEBI" id="CHEBI:58421"/>
        <dbReference type="ChEBI" id="CHEBI:58453"/>
        <dbReference type="EC" id="1.1.1.193"/>
    </reaction>
</comment>
<dbReference type="InterPro" id="IPR050765">
    <property type="entry name" value="Riboflavin_Biosynth_HTPR"/>
</dbReference>
<dbReference type="PROSITE" id="PS51747">
    <property type="entry name" value="CYT_DCMP_DEAMINASES_2"/>
    <property type="match status" value="1"/>
</dbReference>
<dbReference type="Pfam" id="PF00383">
    <property type="entry name" value="dCMP_cyt_deam_1"/>
    <property type="match status" value="1"/>
</dbReference>
<evidence type="ECO:0000256" key="10">
    <source>
        <dbReference type="ARBA" id="ARBA00022723"/>
    </source>
</evidence>
<dbReference type="NCBIfam" id="TIGR00326">
    <property type="entry name" value="eubact_ribD"/>
    <property type="match status" value="1"/>
</dbReference>
<evidence type="ECO:0000256" key="12">
    <source>
        <dbReference type="ARBA" id="ARBA00022857"/>
    </source>
</evidence>
<dbReference type="InterPro" id="IPR016193">
    <property type="entry name" value="Cytidine_deaminase-like"/>
</dbReference>
<dbReference type="CDD" id="cd01284">
    <property type="entry name" value="Riboflavin_deaminase-reductase"/>
    <property type="match status" value="1"/>
</dbReference>
<comment type="pathway">
    <text evidence="2">Cofactor biosynthesis; riboflavin biosynthesis; 5-amino-6-(D-ribitylamino)uracil from GTP: step 2/4.</text>
</comment>
<evidence type="ECO:0000256" key="3">
    <source>
        <dbReference type="ARBA" id="ARBA00004910"/>
    </source>
</evidence>
<keyword evidence="13" id="KW-0560">Oxidoreductase</keyword>
<comment type="catalytic activity">
    <reaction evidence="16">
        <text>2,5-diamino-6-hydroxy-4-(5-phosphoribosylamino)-pyrimidine + H2O + H(+) = 5-amino-6-(5-phospho-D-ribosylamino)uracil + NH4(+)</text>
        <dbReference type="Rhea" id="RHEA:21868"/>
        <dbReference type="ChEBI" id="CHEBI:15377"/>
        <dbReference type="ChEBI" id="CHEBI:15378"/>
        <dbReference type="ChEBI" id="CHEBI:28938"/>
        <dbReference type="ChEBI" id="CHEBI:58453"/>
        <dbReference type="ChEBI" id="CHEBI:58614"/>
        <dbReference type="EC" id="3.5.4.26"/>
    </reaction>
</comment>
<feature type="compositionally biased region" description="Basic and acidic residues" evidence="17">
    <location>
        <begin position="1"/>
        <end position="12"/>
    </location>
</feature>
<keyword evidence="20" id="KW-1185">Reference proteome</keyword>
<protein>
    <recommendedName>
        <fullName evidence="8">Riboflavin biosynthesis protein RibD</fullName>
        <ecNumber evidence="7">1.1.1.193</ecNumber>
        <ecNumber evidence="6">3.5.4.26</ecNumber>
    </recommendedName>
</protein>
<name>A0A3N4RZT5_9ACTN</name>
<feature type="compositionally biased region" description="Pro residues" evidence="17">
    <location>
        <begin position="313"/>
        <end position="323"/>
    </location>
</feature>
<evidence type="ECO:0000256" key="1">
    <source>
        <dbReference type="ARBA" id="ARBA00002151"/>
    </source>
</evidence>
<dbReference type="Gene3D" id="3.40.430.10">
    <property type="entry name" value="Dihydrofolate Reductase, subunit A"/>
    <property type="match status" value="1"/>
</dbReference>
<evidence type="ECO:0000256" key="2">
    <source>
        <dbReference type="ARBA" id="ARBA00004882"/>
    </source>
</evidence>
<dbReference type="PROSITE" id="PS00903">
    <property type="entry name" value="CYT_DCMP_DEAMINASES_1"/>
    <property type="match status" value="1"/>
</dbReference>
<keyword evidence="12" id="KW-0521">NADP</keyword>
<keyword evidence="10" id="KW-0479">Metal-binding</keyword>
<evidence type="ECO:0000256" key="4">
    <source>
        <dbReference type="ARBA" id="ARBA00005259"/>
    </source>
</evidence>
<organism evidence="19 20">
    <name type="scientific">Kitasatospora cineracea</name>
    <dbReference type="NCBI Taxonomy" id="88074"/>
    <lineage>
        <taxon>Bacteria</taxon>
        <taxon>Bacillati</taxon>
        <taxon>Actinomycetota</taxon>
        <taxon>Actinomycetes</taxon>
        <taxon>Kitasatosporales</taxon>
        <taxon>Streptomycetaceae</taxon>
        <taxon>Kitasatospora</taxon>
    </lineage>
</organism>
<keyword evidence="14" id="KW-0511">Multifunctional enzyme</keyword>
<feature type="compositionally biased region" description="Low complexity" evidence="17">
    <location>
        <begin position="16"/>
        <end position="33"/>
    </location>
</feature>
<feature type="region of interest" description="Disordered" evidence="17">
    <location>
        <begin position="1"/>
        <end position="55"/>
    </location>
</feature>
<evidence type="ECO:0000256" key="11">
    <source>
        <dbReference type="ARBA" id="ARBA00022833"/>
    </source>
</evidence>
<evidence type="ECO:0000256" key="8">
    <source>
        <dbReference type="ARBA" id="ARBA00019930"/>
    </source>
</evidence>
<evidence type="ECO:0000256" key="13">
    <source>
        <dbReference type="ARBA" id="ARBA00023002"/>
    </source>
</evidence>
<dbReference type="GO" id="GO:0009231">
    <property type="term" value="P:riboflavin biosynthetic process"/>
    <property type="evidence" value="ECO:0007669"/>
    <property type="project" value="UniProtKB-UniPathway"/>
</dbReference>
<comment type="caution">
    <text evidence="19">The sequence shown here is derived from an EMBL/GenBank/DDBJ whole genome shotgun (WGS) entry which is preliminary data.</text>
</comment>
<reference evidence="19 20" key="1">
    <citation type="submission" date="2018-11" db="EMBL/GenBank/DDBJ databases">
        <title>Sequencing the genomes of 1000 actinobacteria strains.</title>
        <authorList>
            <person name="Klenk H.-P."/>
        </authorList>
    </citation>
    <scope>NUCLEOTIDE SEQUENCE [LARGE SCALE GENOMIC DNA]</scope>
    <source>
        <strain evidence="19 20">DSM 44781</strain>
    </source>
</reference>
<sequence length="451" mass="46097">MDRQAERGRQAEQTEQAEQSGQDGQAEQAGQDGQVERKPARERAERRTAREQVEQRAMRRAVELAAERLGLTGANPTVGCVVLDDRLRVVGEGSHRHDGEPHAEVVALAAAGTRARGGTAVVTLEPCAHTGRTGPCTEALRAAGVARVVYAVADPTPRAGGGAAVLAAAGIATEGGLLAAEATRANRYWLTNATRLRPWVTWKFGATLDGRIAAADGSSRWITSAAARADAHLLRARHGAVLVGAGTVRTDDPHLGVRHGVAGPAPVRVVVAADPSRLPATARVFDGSARTLLAVPERFARAAAPPGAELLPIGPPDSPPDDPPAGSDGGQVDPRALLSALLGLGIRSVLVEGGPRTAARLLAADCVDEAVGHLAPALLGAGPALLGDLGIATIGGALRWEFRAAEPVGPDLRVSVVPVPDLPVPDLPVPDLPGEGAPGEGALVGAGGWTA</sequence>
<feature type="domain" description="CMP/dCMP-type deaminase" evidence="18">
    <location>
        <begin position="52"/>
        <end position="174"/>
    </location>
</feature>
<dbReference type="EC" id="1.1.1.193" evidence="7"/>
<evidence type="ECO:0000313" key="20">
    <source>
        <dbReference type="Proteomes" id="UP000266906"/>
    </source>
</evidence>
<comment type="pathway">
    <text evidence="3">Cofactor biosynthesis; riboflavin biosynthesis; 5-amino-6-(D-ribitylamino)uracil from GTP: step 3/4.</text>
</comment>
<dbReference type="InterPro" id="IPR002734">
    <property type="entry name" value="RibDG_C"/>
</dbReference>
<evidence type="ECO:0000256" key="7">
    <source>
        <dbReference type="ARBA" id="ARBA00013173"/>
    </source>
</evidence>
<dbReference type="EMBL" id="RKQG01000001">
    <property type="protein sequence ID" value="RPE34037.1"/>
    <property type="molecule type" value="Genomic_DNA"/>
</dbReference>
<evidence type="ECO:0000259" key="18">
    <source>
        <dbReference type="PROSITE" id="PS51747"/>
    </source>
</evidence>
<evidence type="ECO:0000256" key="9">
    <source>
        <dbReference type="ARBA" id="ARBA00022619"/>
    </source>
</evidence>
<dbReference type="Pfam" id="PF01872">
    <property type="entry name" value="RibD_C"/>
    <property type="match status" value="1"/>
</dbReference>
<dbReference type="InterPro" id="IPR016192">
    <property type="entry name" value="APOBEC/CMP_deaminase_Zn-bd"/>
</dbReference>
<evidence type="ECO:0000256" key="16">
    <source>
        <dbReference type="ARBA" id="ARBA00049886"/>
    </source>
</evidence>
<dbReference type="EC" id="3.5.4.26" evidence="6"/>
<dbReference type="PANTHER" id="PTHR38011:SF7">
    <property type="entry name" value="2,5-DIAMINO-6-RIBOSYLAMINO-4(3H)-PYRIMIDINONE 5'-PHOSPHATE REDUCTASE"/>
    <property type="match status" value="1"/>
</dbReference>
<evidence type="ECO:0000313" key="19">
    <source>
        <dbReference type="EMBL" id="RPE34037.1"/>
    </source>
</evidence>
<dbReference type="Proteomes" id="UP000266906">
    <property type="component" value="Unassembled WGS sequence"/>
</dbReference>
<feature type="compositionally biased region" description="Basic and acidic residues" evidence="17">
    <location>
        <begin position="34"/>
        <end position="55"/>
    </location>
</feature>
<feature type="region of interest" description="Disordered" evidence="17">
    <location>
        <begin position="307"/>
        <end position="332"/>
    </location>
</feature>
<evidence type="ECO:0000256" key="17">
    <source>
        <dbReference type="SAM" id="MobiDB-lite"/>
    </source>
</evidence>
<dbReference type="InterPro" id="IPR024072">
    <property type="entry name" value="DHFR-like_dom_sf"/>
</dbReference>
<dbReference type="GO" id="GO:0008835">
    <property type="term" value="F:diaminohydroxyphosphoribosylaminopyrimidine deaminase activity"/>
    <property type="evidence" value="ECO:0007669"/>
    <property type="project" value="UniProtKB-EC"/>
</dbReference>
<evidence type="ECO:0000256" key="15">
    <source>
        <dbReference type="ARBA" id="ARBA00049861"/>
    </source>
</evidence>
<comment type="similarity">
    <text evidence="5">In the C-terminal section; belongs to the HTP reductase family.</text>
</comment>
<dbReference type="InterPro" id="IPR004794">
    <property type="entry name" value="Eubact_RibD"/>
</dbReference>
<dbReference type="InterPro" id="IPR002125">
    <property type="entry name" value="CMP_dCMP_dom"/>
</dbReference>
<dbReference type="UniPathway" id="UPA00275">
    <property type="reaction ID" value="UER00401"/>
</dbReference>
<proteinExistence type="inferred from homology"/>
<comment type="similarity">
    <text evidence="4">In the N-terminal section; belongs to the cytidine and deoxycytidylate deaminase family.</text>
</comment>
<dbReference type="AlphaFoldDB" id="A0A3N4RZT5"/>
<dbReference type="GO" id="GO:0008703">
    <property type="term" value="F:5-amino-6-(5-phosphoribosylamino)uracil reductase activity"/>
    <property type="evidence" value="ECO:0007669"/>
    <property type="project" value="UniProtKB-EC"/>
</dbReference>
<keyword evidence="9" id="KW-0686">Riboflavin biosynthesis</keyword>
<dbReference type="PANTHER" id="PTHR38011">
    <property type="entry name" value="DIHYDROFOLATE REDUCTASE FAMILY PROTEIN (AFU_ORTHOLOGUE AFUA_8G06820)"/>
    <property type="match status" value="1"/>
</dbReference>
<comment type="function">
    <text evidence="1">Converts 2,5-diamino-6-(ribosylamino)-4(3h)-pyrimidinone 5'-phosphate into 5-amino-6-(ribosylamino)-2,4(1h,3h)-pyrimidinedione 5'-phosphate.</text>
</comment>
<dbReference type="SUPFAM" id="SSF53927">
    <property type="entry name" value="Cytidine deaminase-like"/>
    <property type="match status" value="1"/>
</dbReference>
<dbReference type="Gene3D" id="3.40.140.10">
    <property type="entry name" value="Cytidine Deaminase, domain 2"/>
    <property type="match status" value="1"/>
</dbReference>
<keyword evidence="11" id="KW-0862">Zinc</keyword>
<evidence type="ECO:0000256" key="5">
    <source>
        <dbReference type="ARBA" id="ARBA00007417"/>
    </source>
</evidence>
<accession>A0A3N4RZT5</accession>
<gene>
    <name evidence="19" type="ORF">EDD38_2347</name>
</gene>